<evidence type="ECO:0000256" key="1">
    <source>
        <dbReference type="ARBA" id="ARBA00023157"/>
    </source>
</evidence>
<reference evidence="5" key="1">
    <citation type="submission" date="2013-05" db="EMBL/GenBank/DDBJ databases">
        <authorList>
            <person name="Yim A.K.Y."/>
            <person name="Chan T.F."/>
            <person name="Ji K.M."/>
            <person name="Liu X.Y."/>
            <person name="Zhou J.W."/>
            <person name="Li R.Q."/>
            <person name="Yang K.Y."/>
            <person name="Li J."/>
            <person name="Li M."/>
            <person name="Law P.T.W."/>
            <person name="Wu Y.L."/>
            <person name="Cai Z.L."/>
            <person name="Qin H."/>
            <person name="Bao Y."/>
            <person name="Leung R.K.K."/>
            <person name="Ng P.K.S."/>
            <person name="Zou J."/>
            <person name="Zhong X.J."/>
            <person name="Ran P.X."/>
            <person name="Zhong N.S."/>
            <person name="Liu Z.G."/>
            <person name="Tsui S.K.W."/>
        </authorList>
    </citation>
    <scope>NUCLEOTIDE SEQUENCE</scope>
    <source>
        <strain evidence="5">Derf</strain>
        <tissue evidence="5">Whole organism</tissue>
    </source>
</reference>
<feature type="domain" description="MAM" evidence="4">
    <location>
        <begin position="204"/>
        <end position="366"/>
    </location>
</feature>
<evidence type="ECO:0000313" key="6">
    <source>
        <dbReference type="Proteomes" id="UP000790347"/>
    </source>
</evidence>
<feature type="domain" description="MAM" evidence="4">
    <location>
        <begin position="2644"/>
        <end position="2823"/>
    </location>
</feature>
<feature type="domain" description="MAM" evidence="4">
    <location>
        <begin position="2505"/>
        <end position="2642"/>
    </location>
</feature>
<dbReference type="Pfam" id="PF00057">
    <property type="entry name" value="Ldl_recept_a"/>
    <property type="match status" value="1"/>
</dbReference>
<dbReference type="InterPro" id="IPR000998">
    <property type="entry name" value="MAM_dom"/>
</dbReference>
<dbReference type="CDD" id="cd06263">
    <property type="entry name" value="MAM"/>
    <property type="match status" value="1"/>
</dbReference>
<feature type="disulfide bond" evidence="2">
    <location>
        <begin position="1342"/>
        <end position="1357"/>
    </location>
</feature>
<evidence type="ECO:0000259" key="4">
    <source>
        <dbReference type="PROSITE" id="PS50060"/>
    </source>
</evidence>
<dbReference type="InterPro" id="IPR036055">
    <property type="entry name" value="LDL_receptor-like_sf"/>
</dbReference>
<dbReference type="PRINTS" id="PR00261">
    <property type="entry name" value="LDLRECEPTOR"/>
</dbReference>
<feature type="domain" description="MAM" evidence="4">
    <location>
        <begin position="1340"/>
        <end position="1531"/>
    </location>
</feature>
<name>A0A922I723_DERFA</name>
<dbReference type="InterPro" id="IPR051560">
    <property type="entry name" value="MAM_domain-containing"/>
</dbReference>
<feature type="chain" id="PRO_5037012282" evidence="3">
    <location>
        <begin position="28"/>
        <end position="3126"/>
    </location>
</feature>
<dbReference type="SUPFAM" id="SSF57424">
    <property type="entry name" value="LDL receptor-like module"/>
    <property type="match status" value="3"/>
</dbReference>
<gene>
    <name evidence="5" type="primary">MALRD1_1</name>
    <name evidence="5" type="ORF">DERF_006171</name>
</gene>
<dbReference type="SMART" id="SM00192">
    <property type="entry name" value="LDLa"/>
    <property type="match status" value="5"/>
</dbReference>
<dbReference type="Proteomes" id="UP000790347">
    <property type="component" value="Unassembled WGS sequence"/>
</dbReference>
<accession>A0A922I723</accession>
<feature type="signal peptide" evidence="3">
    <location>
        <begin position="1"/>
        <end position="27"/>
    </location>
</feature>
<dbReference type="PROSITE" id="PS50060">
    <property type="entry name" value="MAM_2"/>
    <property type="match status" value="16"/>
</dbReference>
<dbReference type="InterPro" id="IPR002172">
    <property type="entry name" value="LDrepeatLR_classA_rpt"/>
</dbReference>
<feature type="domain" description="MAM" evidence="4">
    <location>
        <begin position="729"/>
        <end position="896"/>
    </location>
</feature>
<feature type="domain" description="MAM" evidence="4">
    <location>
        <begin position="2294"/>
        <end position="2461"/>
    </location>
</feature>
<feature type="domain" description="MAM" evidence="4">
    <location>
        <begin position="368"/>
        <end position="544"/>
    </location>
</feature>
<feature type="domain" description="MAM" evidence="4">
    <location>
        <begin position="1582"/>
        <end position="1663"/>
    </location>
</feature>
<evidence type="ECO:0000313" key="5">
    <source>
        <dbReference type="EMBL" id="KAH9522605.1"/>
    </source>
</evidence>
<feature type="domain" description="MAM" evidence="4">
    <location>
        <begin position="1930"/>
        <end position="2096"/>
    </location>
</feature>
<comment type="caution">
    <text evidence="5">The sequence shown here is derived from an EMBL/GenBank/DDBJ whole genome shotgun (WGS) entry which is preliminary data.</text>
</comment>
<dbReference type="CDD" id="cd00112">
    <property type="entry name" value="LDLa"/>
    <property type="match status" value="3"/>
</dbReference>
<feature type="domain" description="MAM" evidence="4">
    <location>
        <begin position="2098"/>
        <end position="2271"/>
    </location>
</feature>
<dbReference type="SUPFAM" id="SSF49899">
    <property type="entry name" value="Concanavalin A-like lectins/glucanases"/>
    <property type="match status" value="13"/>
</dbReference>
<keyword evidence="3" id="KW-0732">Signal</keyword>
<evidence type="ECO:0000256" key="3">
    <source>
        <dbReference type="SAM" id="SignalP"/>
    </source>
</evidence>
<feature type="disulfide bond" evidence="2">
    <location>
        <begin position="1330"/>
        <end position="1348"/>
    </location>
</feature>
<organism evidence="5 6">
    <name type="scientific">Dermatophagoides farinae</name>
    <name type="common">American house dust mite</name>
    <dbReference type="NCBI Taxonomy" id="6954"/>
    <lineage>
        <taxon>Eukaryota</taxon>
        <taxon>Metazoa</taxon>
        <taxon>Ecdysozoa</taxon>
        <taxon>Arthropoda</taxon>
        <taxon>Chelicerata</taxon>
        <taxon>Arachnida</taxon>
        <taxon>Acari</taxon>
        <taxon>Acariformes</taxon>
        <taxon>Sarcoptiformes</taxon>
        <taxon>Astigmata</taxon>
        <taxon>Psoroptidia</taxon>
        <taxon>Analgoidea</taxon>
        <taxon>Pyroglyphidae</taxon>
        <taxon>Dermatophagoidinae</taxon>
        <taxon>Dermatophagoides</taxon>
    </lineage>
</organism>
<dbReference type="PROSITE" id="PS50068">
    <property type="entry name" value="LDLRA_2"/>
    <property type="match status" value="3"/>
</dbReference>
<dbReference type="SMART" id="SM00137">
    <property type="entry name" value="MAM"/>
    <property type="match status" value="5"/>
</dbReference>
<feature type="disulfide bond" evidence="2">
    <location>
        <begin position="3059"/>
        <end position="3074"/>
    </location>
</feature>
<dbReference type="PANTHER" id="PTHR23282:SF101">
    <property type="entry name" value="MAM DOMAIN-CONTAINING PROTEIN"/>
    <property type="match status" value="1"/>
</dbReference>
<dbReference type="InterPro" id="IPR023415">
    <property type="entry name" value="LDLR_class-A_CS"/>
</dbReference>
<dbReference type="Gene3D" id="2.60.120.200">
    <property type="match status" value="16"/>
</dbReference>
<reference evidence="5" key="2">
    <citation type="journal article" date="2022" name="Res Sq">
        <title>Comparative Genomics Reveals Insights into the Divergent Evolution of Astigmatic Mites and Household Pest Adaptations.</title>
        <authorList>
            <person name="Xiong Q."/>
            <person name="Wan A.T.-Y."/>
            <person name="Liu X.-Y."/>
            <person name="Fung C.S.-H."/>
            <person name="Xiao X."/>
            <person name="Malainual N."/>
            <person name="Hou J."/>
            <person name="Wang L."/>
            <person name="Wang M."/>
            <person name="Yang K."/>
            <person name="Cui Y."/>
            <person name="Leung E."/>
            <person name="Nong W."/>
            <person name="Shin S.-K."/>
            <person name="Au S."/>
            <person name="Jeong K.Y."/>
            <person name="Chew F.T."/>
            <person name="Hui J."/>
            <person name="Leung T.F."/>
            <person name="Tungtrongchitr A."/>
            <person name="Zhong N."/>
            <person name="Liu Z."/>
            <person name="Tsui S."/>
        </authorList>
    </citation>
    <scope>NUCLEOTIDE SEQUENCE</scope>
    <source>
        <strain evidence="5">Derf</strain>
        <tissue evidence="5">Whole organism</tissue>
    </source>
</reference>
<protein>
    <submittedName>
        <fullName evidence="5">Negative regulation of bile acid biosynthetic process</fullName>
    </submittedName>
</protein>
<dbReference type="PANTHER" id="PTHR23282">
    <property type="entry name" value="APICAL ENDOSOMAL GLYCOPROTEIN PRECURSOR"/>
    <property type="match status" value="1"/>
</dbReference>
<dbReference type="Gene3D" id="4.10.400.10">
    <property type="entry name" value="Low-density Lipoprotein Receptor"/>
    <property type="match status" value="2"/>
</dbReference>
<dbReference type="Pfam" id="PF00629">
    <property type="entry name" value="MAM"/>
    <property type="match status" value="12"/>
</dbReference>
<feature type="domain" description="MAM" evidence="4">
    <location>
        <begin position="898"/>
        <end position="1089"/>
    </location>
</feature>
<feature type="domain" description="MAM" evidence="4">
    <location>
        <begin position="1147"/>
        <end position="1314"/>
    </location>
</feature>
<dbReference type="InterPro" id="IPR013320">
    <property type="entry name" value="ConA-like_dom_sf"/>
</dbReference>
<feature type="domain" description="MAM" evidence="4">
    <location>
        <begin position="569"/>
        <end position="723"/>
    </location>
</feature>
<dbReference type="PROSITE" id="PS01209">
    <property type="entry name" value="LDLRA_1"/>
    <property type="match status" value="2"/>
</dbReference>
<sequence>MDQHQRIIIRFVYLLSIQLLLLLLLHATQINCDYYYSDLSECNFKTRDCNWTLSNGWQWQLVQHDYRSLQLNSTPYSQDSGYEIENHLTKNEFIRSPDFSYKSSSTNQFCFDFDYYFMDDGRNVDKNSFVLHLSEDMGSLATSYPIWTTSMLYGDFWHHSYVNFQLSSSSSSSFRLKFIAYSDGGLVALKNFHLTHEQCPQSGNICDFETNNCDWQLSSGGGITLKRTMAKNTESPKNIDHTTLSPNGYVLFANSNPGSDPIANITSPTLNKSLGRQCFQFWLLIYGAVDHVSDLSLYQQSKYNNQAKQVWKLHATQQMANEWNRFQVELDLTQAISSTIEFRLKYSGHGSLKFDDFRWTPYRCLPEISCNFIMDTCGWKNYLNDDDRFMWSNGMGRVHDVTKLTFLNSTKNFFYHYLPLLYTDFTTLSNGKVGRMQLISEIVENGVPKSGACIRMNYEVWSFDSDTDIFAIYYQTFWGRSATSTKQIWKFNSKNRGNDYVEIYIPYSNGEIFRLILEAKSSHSSTYITVDDIHYETKFFQCGTKTEPTSSSTSSTTTPIPTLPPKESLNCNFENGNFCLWHQVSTYFRISIANDTKYAIFADHTTKNSDGHFAALNMVQQYQSKPIPLMKVKNPFEKGDKFCFQFYLYADASAQSQLELILQNDSKNHTLFRGYDTNALKWRRIMIEYQLDDDYDSFIFSGKVRYGIIAIDDITVIESSCDYLTHNHDFCDFEMDSMCMFETVYNEFGEYWRIIKASSIRRTMIDHTTHTLNGHFFGFITYNNHTDDKSLPSHSISVRTKNLNHHYPYCIRFSYYLTDNMTLYYQTSSFFDVAIWHVSGTTNGNWFTHQHNLDPESVFNADYYLKFRIKNNDNRINKTGMAFIDDVTIYPGKCIPSIRCDFENGDTCTLEAILPTDDKINPDQSLELAKRANYSLLDAIYLNGYVDRLWHVYSPLQRKSNLVSFDHTKGDRYGKYLVIFLERGWRGIIVTERYSLSSRQRSLCLTMAIYSIDSAILEIYQGDSSIPDKGMKLWDIAYNTDGWEEFEIVVNALNETTEDIFFYFVATGTIIAETYIAIDDFEIKNHCTNPSNIVTSTTNSNPSSLSTPIPDGYFDCQTDGEQSLIPMKKVCDYHQDCPNNMDEKYCGACTFEMHDQCRYSIIPKNDDNRLFRFRFTDQAPYGPNDDYFRSSITASGIAQNNYQETKIISPLIHQAYTACELQFYYRFFSNLTNFNRGHHQPSVFNIYIYLDEPGIRTKIWQSSAIESLSENEWNGIVIQLNRIRHPFYLEFQAHPMATYGYHSLSDIRNDYCGPPRPAEDDEECEDRFRCQNGVCIYKQFICDFEDDCGDNSDENMCDPNLRFSFENGYQNWAELYLPHTNNWTLQKADNLGDLRNGPTFDHTTGFVGGSYLFTQSTKYIPVSHAIIDSPAFQVTHGYGGCVLRIFIMKNSRNSTIWFKSWNMQTGQIKTLSEYVNYRDLAFWSQWVILRSESSNSTYKLLIEASLNRTDDNFVDPYIAIDDIIFHEGCTLIDHSFNNVTTEKPCIGLLCIDKHGQKICLPEHNICDYIEQCKNGEDEQQCGDCDFNNQTMCGWKVGNMAGDNFPYKLFMAKNAPGNMPKKDANNTADGGYVGAMRRAVMTSRFSIQSSITSPQINGQTSARCSIEFSYRSNMCTTIVISANNRLLRSITGTHNDWVTFHTDIGQLPPPINIFINTKTFYSSENILSNHLFTIGDYYMLIDNIRMIDCHHDNNNDTKPIHVEDLDCDFENDWCGWIVPGSNAHDTWIRTNSPLNEPGNDHTELIVPRPHNYGNWLSTHSTSEKISKNQIRSSGPIKTNGKEKFCLIFWYYFFGIQQSTFRIFIHNIQERWNLTIWKRTLPKIRYWQQANVEFEIDSEFLIFLEADVSLTTIVGIDDIQLLDKECPILNYEYCDFETNDCDWDVSPKDQLKRTGGSIIRDHTTETLYGHYLTDKTQNVGSKVSLYKRMANVPFFITNNQDVREFCFNLYYYFHVSPPPIDQKSTISVEVFRGNFIQKLKNITITEAWNQKSLNIWSLMSIDFLATKTDSLIVRVERGDQQTEILLDDFILRPDRCTEQGSCDFEYNMCGWHNQLALYDTSSIFWVRIQPTNRFARKDGMSFDHTLQSRLGNYLALPVQMHSRINKTVTLISPYMQRKQSSTICLQLYYFATSLSAKFGIVAMKIQMWNLENGEVIAEYPLNATYTLEWTLFEQTFNNVPNVYSFHIVVSNVLRIYSDIGIDDISIQQGSCPNPTSSTITTVSNPTTQIPDSDKIADCNFERNCSWTYSSDAWNITSFRYEMMRNVYAPQKDHTYTSSYGHYLFFIDPSATNDKEYVLRSPSFPNDKYRCLLLWYYNDGEDPFYLDFYQVVNLGQITHFKLAGRYGSTMETRRWQLVKIDLPYIPKNHVLNMNIQITYRPSSKKFFSIFAIDDITVQPKYCGHYHDYVYTFTKGIEDLEIEQLQPLNSTKMACRIYPNKKDHFTDVPAIDHTTYTSNGYYFLFKNSPSNNDINTAEYYVDTLQMRQLPQQYGGYKFCVRFAYQSRGEPYFLIYLLPNNMPLRGDWRFSPPIWQQQYPKSFWTIEEFNVGVDFVSKLIFYMSKESHQDGFIALDDITILSNPCTAPIDCDFNSGRYCTYTTYPDSDVNYHFEVFQTPAIDLEWPGPTYDHTIQGNGGGYLFLTDYRAGKHSDQLHAKIVSGARKILHENVPWCLQIWTVINSYDARLAISIIRYGPKWMDSNRTILAFEMKNVQQLDWTRILYTLNESILVGTHEIQILIEGTLGSNQMSSVAIDDIMISEGQCDNKGLLCENGITIDADRICNFINDCPSGLDELNCGDCNFEFDMCGWMNTAKIEGINLPWQRVKVNELQLINSQAPKMDGSAKTDGHFVIMRPHGPLESPEGHSEMASNYQTPRLYMRESFKTCELHFDFYLHTLADYYLKISFSHEPSELATFYTLTNEAQGGWRRAIAMVGQVLTPFFIEFDAYQQRINPSTTVFALDNIKFVNCSRPKPLPANHICPNQGILCNRTRICITMDDICDNVNDCGDMDDERNCYRYHLCSFDSFIDCDLTTTNNNQTRVFWKLSNGIEHRSDRQIGYEPLIDNTV</sequence>
<feature type="disulfide bond" evidence="2">
    <location>
        <begin position="2828"/>
        <end position="2846"/>
    </location>
</feature>
<dbReference type="GO" id="GO:0016020">
    <property type="term" value="C:membrane"/>
    <property type="evidence" value="ECO:0007669"/>
    <property type="project" value="InterPro"/>
</dbReference>
<keyword evidence="1 2" id="KW-1015">Disulfide bond</keyword>
<feature type="domain" description="MAM" evidence="4">
    <location>
        <begin position="2856"/>
        <end position="3029"/>
    </location>
</feature>
<keyword evidence="6" id="KW-1185">Reference proteome</keyword>
<feature type="disulfide bond" evidence="2">
    <location>
        <begin position="2840"/>
        <end position="2855"/>
    </location>
</feature>
<dbReference type="EMBL" id="ASGP02000002">
    <property type="protein sequence ID" value="KAH9522605.1"/>
    <property type="molecule type" value="Genomic_DNA"/>
</dbReference>
<feature type="domain" description="MAM" evidence="4">
    <location>
        <begin position="1764"/>
        <end position="1926"/>
    </location>
</feature>
<comment type="caution">
    <text evidence="2">Lacks conserved residue(s) required for the propagation of feature annotation.</text>
</comment>
<proteinExistence type="predicted"/>
<evidence type="ECO:0000256" key="2">
    <source>
        <dbReference type="PROSITE-ProRule" id="PRU00124"/>
    </source>
</evidence>
<feature type="domain" description="MAM" evidence="4">
    <location>
        <begin position="40"/>
        <end position="201"/>
    </location>
</feature>